<proteinExistence type="predicted"/>
<reference evidence="1" key="1">
    <citation type="submission" date="2022-03" db="EMBL/GenBank/DDBJ databases">
        <authorList>
            <person name="Xu M."/>
        </authorList>
    </citation>
    <scope>NUCLEOTIDE SEQUENCE</scope>
</reference>
<dbReference type="KEGG" id="vg:79585790"/>
<dbReference type="GeneID" id="79585790"/>
<accession>A0A9E7N4D8</accession>
<dbReference type="RefSeq" id="YP_010738419.1">
    <property type="nucleotide sequence ID" value="NC_073027.1"/>
</dbReference>
<evidence type="ECO:0000313" key="2">
    <source>
        <dbReference type="Proteomes" id="UP001056518"/>
    </source>
</evidence>
<sequence>MPLHTNGRHVSVDGKFRLNCDGRQLPYYVGQYKKPHRGFTHYVNSHCHPSGVDNMDVMSFRSVEEAQEFADINNPLMLDVDEALAYAEKVLTIVEATDDDSFSITNAIRMLEDYEVLTKRDRVAIMHAVNNLIKG</sequence>
<dbReference type="Proteomes" id="UP001056518">
    <property type="component" value="Segment"/>
</dbReference>
<protein>
    <submittedName>
        <fullName evidence="1">Uncharacterized protein</fullName>
    </submittedName>
</protein>
<organism evidence="1 2">
    <name type="scientific">Stenotrophomonas phage A1432</name>
    <dbReference type="NCBI Taxonomy" id="2930315"/>
    <lineage>
        <taxon>Viruses</taxon>
        <taxon>Duplodnaviria</taxon>
        <taxon>Heunggongvirae</taxon>
        <taxon>Uroviricota</taxon>
        <taxon>Caudoviricetes</taxon>
        <taxon>Mesyanzhinovviridae</taxon>
        <taxon>Bradleyvirinae</taxon>
        <taxon>Ghuizhouvirus</taxon>
        <taxon>Ghuizhouvirus A1432</taxon>
    </lineage>
</organism>
<evidence type="ECO:0000313" key="1">
    <source>
        <dbReference type="EMBL" id="UTC27964.1"/>
    </source>
</evidence>
<name>A0A9E7N4D8_9CAUD</name>
<keyword evidence="2" id="KW-1185">Reference proteome</keyword>
<dbReference type="EMBL" id="ON005621">
    <property type="protein sequence ID" value="UTC27964.1"/>
    <property type="molecule type" value="Genomic_DNA"/>
</dbReference>